<evidence type="ECO:0000256" key="5">
    <source>
        <dbReference type="ARBA" id="ARBA00022617"/>
    </source>
</evidence>
<accession>A0ABX7Q1X4</accession>
<dbReference type="GO" id="GO:0042279">
    <property type="term" value="F:nitrite reductase (cytochrome, ammonia-forming) activity"/>
    <property type="evidence" value="ECO:0007669"/>
    <property type="project" value="UniProtKB-EC"/>
</dbReference>
<evidence type="ECO:0000256" key="10">
    <source>
        <dbReference type="ARBA" id="ARBA00023004"/>
    </source>
</evidence>
<evidence type="ECO:0000256" key="8">
    <source>
        <dbReference type="ARBA" id="ARBA00022982"/>
    </source>
</evidence>
<keyword evidence="11" id="KW-0472">Membrane</keyword>
<organism evidence="13 14">
    <name type="scientific">Geobacter benzoatilyticus</name>
    <dbReference type="NCBI Taxonomy" id="2815309"/>
    <lineage>
        <taxon>Bacteria</taxon>
        <taxon>Pseudomonadati</taxon>
        <taxon>Thermodesulfobacteriota</taxon>
        <taxon>Desulfuromonadia</taxon>
        <taxon>Geobacterales</taxon>
        <taxon>Geobacteraceae</taxon>
        <taxon>Geobacter</taxon>
    </lineage>
</organism>
<keyword evidence="9" id="KW-1133">Transmembrane helix</keyword>
<evidence type="ECO:0000256" key="7">
    <source>
        <dbReference type="ARBA" id="ARBA00022723"/>
    </source>
</evidence>
<proteinExistence type="inferred from homology"/>
<dbReference type="SUPFAM" id="SSF48695">
    <property type="entry name" value="Multiheme cytochromes"/>
    <property type="match status" value="1"/>
</dbReference>
<dbReference type="EMBL" id="CP071382">
    <property type="protein sequence ID" value="QSV45334.1"/>
    <property type="molecule type" value="Genomic_DNA"/>
</dbReference>
<dbReference type="InterPro" id="IPR036280">
    <property type="entry name" value="Multihaem_cyt_sf"/>
</dbReference>
<keyword evidence="8" id="KW-0249">Electron transport</keyword>
<sequence>MKLLAKRRSIMALLIFGCIGIVLTVFLLVGPPQLLARSESPAFCASCHAMEEQHTAWNHAGAHRRIRCVDCHLPNGNHLEHYVWKSIDGMKDVIVFNSGRVPERIALSSHGAKVVQANCIRCHEQAVSLMDTTRQCWACHRQLRHRQTGIVGTRP</sequence>
<evidence type="ECO:0000256" key="3">
    <source>
        <dbReference type="ARBA" id="ARBA00022448"/>
    </source>
</evidence>
<name>A0ABX7Q1X4_9BACT</name>
<dbReference type="InterPro" id="IPR017571">
    <property type="entry name" value="NrfH"/>
</dbReference>
<keyword evidence="7" id="KW-0479">Metal-binding</keyword>
<dbReference type="Gene3D" id="1.10.3820.10">
    <property type="entry name" value="Di-heme elbow motif domain"/>
    <property type="match status" value="1"/>
</dbReference>
<evidence type="ECO:0000256" key="1">
    <source>
        <dbReference type="ARBA" id="ARBA00004236"/>
    </source>
</evidence>
<evidence type="ECO:0000313" key="14">
    <source>
        <dbReference type="Proteomes" id="UP000663651"/>
    </source>
</evidence>
<dbReference type="Proteomes" id="UP000663651">
    <property type="component" value="Chromosome"/>
</dbReference>
<evidence type="ECO:0000259" key="12">
    <source>
        <dbReference type="Pfam" id="PF03264"/>
    </source>
</evidence>
<evidence type="ECO:0000256" key="6">
    <source>
        <dbReference type="ARBA" id="ARBA00022692"/>
    </source>
</evidence>
<evidence type="ECO:0000256" key="11">
    <source>
        <dbReference type="ARBA" id="ARBA00023136"/>
    </source>
</evidence>
<comment type="similarity">
    <text evidence="2">Belongs to the NapC/NirT/NrfH family.</text>
</comment>
<keyword evidence="4" id="KW-1003">Cell membrane</keyword>
<dbReference type="InterPro" id="IPR005126">
    <property type="entry name" value="NapC/NirT_cyt_c_N"/>
</dbReference>
<evidence type="ECO:0000256" key="2">
    <source>
        <dbReference type="ARBA" id="ARBA00007395"/>
    </source>
</evidence>
<reference evidence="13 14" key="1">
    <citation type="submission" date="2021-03" db="EMBL/GenBank/DDBJ databases">
        <title>Geobacter metallireducens gen. nov. sp. nov., a microorganism capable of coupling the complete oxidation of organic compounds to the reduction of iron and other metals.</title>
        <authorList>
            <person name="Li Y."/>
        </authorList>
    </citation>
    <scope>NUCLEOTIDE SEQUENCE [LARGE SCALE GENOMIC DNA]</scope>
    <source>
        <strain evidence="13 14">Jerry-YX</strain>
    </source>
</reference>
<protein>
    <submittedName>
        <fullName evidence="13">Cytochrome c nitrite reductase small subunit</fullName>
        <ecNumber evidence="13">1.7.2.2</ecNumber>
    </submittedName>
</protein>
<dbReference type="Pfam" id="PF03264">
    <property type="entry name" value="Cytochrom_NNT"/>
    <property type="match status" value="1"/>
</dbReference>
<dbReference type="NCBIfam" id="TIGR03153">
    <property type="entry name" value="cytochr_NrfH"/>
    <property type="match status" value="1"/>
</dbReference>
<comment type="subcellular location">
    <subcellularLocation>
        <location evidence="1">Cell membrane</location>
    </subcellularLocation>
</comment>
<evidence type="ECO:0000256" key="9">
    <source>
        <dbReference type="ARBA" id="ARBA00022989"/>
    </source>
</evidence>
<keyword evidence="6" id="KW-0812">Transmembrane</keyword>
<dbReference type="PANTHER" id="PTHR30333:SF1">
    <property type="entry name" value="CYTOCHROME C-TYPE PROTEIN NAPC"/>
    <property type="match status" value="1"/>
</dbReference>
<dbReference type="RefSeq" id="WP_207163139.1">
    <property type="nucleotide sequence ID" value="NZ_CP071382.1"/>
</dbReference>
<keyword evidence="14" id="KW-1185">Reference proteome</keyword>
<dbReference type="EC" id="1.7.2.2" evidence="13"/>
<keyword evidence="13" id="KW-0560">Oxidoreductase</keyword>
<evidence type="ECO:0000313" key="13">
    <source>
        <dbReference type="EMBL" id="QSV45334.1"/>
    </source>
</evidence>
<feature type="domain" description="NapC/NirT cytochrome c N-terminal" evidence="12">
    <location>
        <begin position="9"/>
        <end position="143"/>
    </location>
</feature>
<dbReference type="PANTHER" id="PTHR30333">
    <property type="entry name" value="CYTOCHROME C-TYPE PROTEIN"/>
    <property type="match status" value="1"/>
</dbReference>
<dbReference type="InterPro" id="IPR038266">
    <property type="entry name" value="NapC/NirT_cytc_sf"/>
</dbReference>
<keyword evidence="5" id="KW-0349">Heme</keyword>
<gene>
    <name evidence="13" type="primary">nrfH</name>
    <name evidence="13" type="ORF">JZM60_14580</name>
</gene>
<keyword evidence="3" id="KW-0813">Transport</keyword>
<evidence type="ECO:0000256" key="4">
    <source>
        <dbReference type="ARBA" id="ARBA00022475"/>
    </source>
</evidence>
<keyword evidence="10" id="KW-0408">Iron</keyword>
<dbReference type="InterPro" id="IPR051174">
    <property type="entry name" value="Cytochrome_c-type_ET"/>
</dbReference>